<organism evidence="2 3">
    <name type="scientific">Phoenix dactylifera</name>
    <name type="common">Date palm</name>
    <dbReference type="NCBI Taxonomy" id="42345"/>
    <lineage>
        <taxon>Eukaryota</taxon>
        <taxon>Viridiplantae</taxon>
        <taxon>Streptophyta</taxon>
        <taxon>Embryophyta</taxon>
        <taxon>Tracheophyta</taxon>
        <taxon>Spermatophyta</taxon>
        <taxon>Magnoliopsida</taxon>
        <taxon>Liliopsida</taxon>
        <taxon>Arecaceae</taxon>
        <taxon>Coryphoideae</taxon>
        <taxon>Phoeniceae</taxon>
        <taxon>Phoenix</taxon>
    </lineage>
</organism>
<evidence type="ECO:0000313" key="2">
    <source>
        <dbReference type="Proteomes" id="UP000228380"/>
    </source>
</evidence>
<sequence>MASALQTDEAGHEETRVMESSAQERRNSLQHHFSKSSEERELTPRQSRNMKMREEKNLESTKLNASTGSDQHASSVSSVPSMPSVCYQNPWPNRNGAGAEELVKHMSKVPRYLQCTGRGDNIQEKALNFGVLDWGLLEEWTYHKKRVADGSGEKFSCNSNESSSFSEFGSSIHSHLSTGSSIPGSKQTASRDGHQNPSVMGSLTRLMEKRSSADVMDFQDSRISAIKFSTGHDQHLDADCGPSANCMGYKHLKDKRENSGSKATSRNMSLPLDSSTSCSTSKYADALAFTHSAVEAEDGRSKKTEEMQYLTLLQNKECMWDHFKQSGSCEMYFSGSFPEDVRTTYQSPRVPCSCPLTDEPHLASSILQENKVSIIKPEGGTGKHDQFTGSSSEQFQVNTVDKSGQGEVKAAAATGRKLPNHLSVAGPTLMSRSSGEGSSVRRSKSIACPDKSDGDKATANNRGGYSPLKRILDPILKPKHHMYFSGPIAASPVRNSHELSDNDKPLMREELASPHGPCNSSDTGINFTWQPRGNLNLSSQMPNSSRGSLLDEGQHASTQAFLQLAWKNGLPLFMFSSSDGDILAATVSKRSPSNKDNCECYTIFSVHEVKKKNRVWINAGSKSKNHGLLSHVIGKLKVSPSMLPNHDSKSHSVLREVVLFGAELAPTSHESVGSLFSSELAAIITVDPQEMPESSSVHLIRCSKCKHSSPRNSAERVCYFCPERGLQVDNNNDTSSLSTVIAILPSGVHGLPDKGEPSPLIQRWKSGGACDCGGWDEGCMLTILTNNQEKRSSGLVQASCPTDDTHQFELFIKGGSRESKHAFRMVSFKEGLYAVDFRSSIALLQAFAICLALLHGKKPTAVEAQSLQERIFSEDAGKAPASYVPNHPPVSPVGRA</sequence>
<feature type="region of interest" description="Disordered" evidence="1">
    <location>
        <begin position="406"/>
        <end position="466"/>
    </location>
</feature>
<gene>
    <name evidence="3" type="primary">LOC103715499</name>
</gene>
<feature type="compositionally biased region" description="Low complexity" evidence="1">
    <location>
        <begin position="74"/>
        <end position="83"/>
    </location>
</feature>
<evidence type="ECO:0000256" key="1">
    <source>
        <dbReference type="SAM" id="MobiDB-lite"/>
    </source>
</evidence>
<feature type="region of interest" description="Disordered" evidence="1">
    <location>
        <begin position="877"/>
        <end position="896"/>
    </location>
</feature>
<dbReference type="OrthoDB" id="1898655at2759"/>
<accession>A0A8B9AQ89</accession>
<evidence type="ECO:0000313" key="3">
    <source>
        <dbReference type="RefSeq" id="XP_038988585.1"/>
    </source>
</evidence>
<feature type="compositionally biased region" description="Low complexity" evidence="1">
    <location>
        <begin position="431"/>
        <end position="440"/>
    </location>
</feature>
<dbReference type="GeneID" id="103715499"/>
<feature type="compositionally biased region" description="Polar residues" evidence="1">
    <location>
        <begin position="60"/>
        <end position="73"/>
    </location>
</feature>
<proteinExistence type="predicted"/>
<dbReference type="Pfam" id="PF12043">
    <property type="entry name" value="DUF3527"/>
    <property type="match status" value="2"/>
</dbReference>
<reference evidence="2" key="1">
    <citation type="journal article" date="2019" name="Nat. Commun.">
        <title>Genome-wide association mapping of date palm fruit traits.</title>
        <authorList>
            <person name="Hazzouri K.M."/>
            <person name="Gros-Balthazard M."/>
            <person name="Flowers J.M."/>
            <person name="Copetti D."/>
            <person name="Lemansour A."/>
            <person name="Lebrun M."/>
            <person name="Masmoudi K."/>
            <person name="Ferrand S."/>
            <person name="Dhar M.I."/>
            <person name="Fresquez Z.A."/>
            <person name="Rosas U."/>
            <person name="Zhang J."/>
            <person name="Talag J."/>
            <person name="Lee S."/>
            <person name="Kudrna D."/>
            <person name="Powell R.F."/>
            <person name="Leitch I.J."/>
            <person name="Krueger R.R."/>
            <person name="Wing R.A."/>
            <person name="Amiri K.M.A."/>
            <person name="Purugganan M.D."/>
        </authorList>
    </citation>
    <scope>NUCLEOTIDE SEQUENCE [LARGE SCALE GENOMIC DNA]</scope>
    <source>
        <strain evidence="2">cv. Khalas</strain>
    </source>
</reference>
<dbReference type="AlphaFoldDB" id="A0A8B9AQ89"/>
<protein>
    <submittedName>
        <fullName evidence="3">Uncharacterized protein LOC103715499</fullName>
    </submittedName>
</protein>
<reference evidence="3" key="2">
    <citation type="submission" date="2025-08" db="UniProtKB">
        <authorList>
            <consortium name="RefSeq"/>
        </authorList>
    </citation>
    <scope>IDENTIFICATION</scope>
    <source>
        <tissue evidence="3">Young leaves</tissue>
    </source>
</reference>
<dbReference type="RefSeq" id="XP_038988585.1">
    <property type="nucleotide sequence ID" value="XM_039132657.1"/>
</dbReference>
<dbReference type="PANTHER" id="PTHR31390">
    <property type="entry name" value="EXPRESSED PROTEIN"/>
    <property type="match status" value="1"/>
</dbReference>
<name>A0A8B9AQ89_PHODC</name>
<dbReference type="PANTHER" id="PTHR31390:SF12">
    <property type="entry name" value="PUTATIVE (DUF3527)-RELATED"/>
    <property type="match status" value="1"/>
</dbReference>
<dbReference type="InterPro" id="IPR021916">
    <property type="entry name" value="DUF3527"/>
</dbReference>
<feature type="region of interest" description="Disordered" evidence="1">
    <location>
        <begin position="1"/>
        <end position="83"/>
    </location>
</feature>
<dbReference type="Proteomes" id="UP000228380">
    <property type="component" value="Chromosome 12"/>
</dbReference>
<feature type="compositionally biased region" description="Pro residues" evidence="1">
    <location>
        <begin position="886"/>
        <end position="896"/>
    </location>
</feature>
<feature type="region of interest" description="Disordered" evidence="1">
    <location>
        <begin position="176"/>
        <end position="199"/>
    </location>
</feature>
<keyword evidence="2" id="KW-1185">Reference proteome</keyword>
<feature type="compositionally biased region" description="Basic and acidic residues" evidence="1">
    <location>
        <begin position="9"/>
        <end position="27"/>
    </location>
</feature>
<dbReference type="KEGG" id="pda:103715499"/>